<keyword evidence="1" id="KW-0472">Membrane</keyword>
<keyword evidence="1" id="KW-0812">Transmembrane</keyword>
<protein>
    <submittedName>
        <fullName evidence="2">Uncharacterized protein</fullName>
    </submittedName>
</protein>
<organism evidence="2">
    <name type="scientific">marine metagenome</name>
    <dbReference type="NCBI Taxonomy" id="408172"/>
    <lineage>
        <taxon>unclassified sequences</taxon>
        <taxon>metagenomes</taxon>
        <taxon>ecological metagenomes</taxon>
    </lineage>
</organism>
<feature type="transmembrane region" description="Helical" evidence="1">
    <location>
        <begin position="164"/>
        <end position="187"/>
    </location>
</feature>
<proteinExistence type="predicted"/>
<feature type="transmembrane region" description="Helical" evidence="1">
    <location>
        <begin position="96"/>
        <end position="119"/>
    </location>
</feature>
<feature type="transmembrane region" description="Helical" evidence="1">
    <location>
        <begin position="64"/>
        <end position="84"/>
    </location>
</feature>
<evidence type="ECO:0000313" key="2">
    <source>
        <dbReference type="EMBL" id="SUZ67943.1"/>
    </source>
</evidence>
<feature type="transmembrane region" description="Helical" evidence="1">
    <location>
        <begin position="6"/>
        <end position="27"/>
    </location>
</feature>
<dbReference type="AlphaFoldDB" id="A0A381PR26"/>
<name>A0A381PR26_9ZZZZ</name>
<reference evidence="2" key="1">
    <citation type="submission" date="2018-05" db="EMBL/GenBank/DDBJ databases">
        <authorList>
            <person name="Lanie J.A."/>
            <person name="Ng W.-L."/>
            <person name="Kazmierczak K.M."/>
            <person name="Andrzejewski T.M."/>
            <person name="Davidsen T.M."/>
            <person name="Wayne K.J."/>
            <person name="Tettelin H."/>
            <person name="Glass J.I."/>
            <person name="Rusch D."/>
            <person name="Podicherti R."/>
            <person name="Tsui H.-C.T."/>
            <person name="Winkler M.E."/>
        </authorList>
    </citation>
    <scope>NUCLEOTIDE SEQUENCE</scope>
</reference>
<gene>
    <name evidence="2" type="ORF">METZ01_LOCUS20797</name>
</gene>
<feature type="transmembrane region" description="Helical" evidence="1">
    <location>
        <begin position="39"/>
        <end position="58"/>
    </location>
</feature>
<accession>A0A381PR26</accession>
<evidence type="ECO:0000256" key="1">
    <source>
        <dbReference type="SAM" id="Phobius"/>
    </source>
</evidence>
<dbReference type="EMBL" id="UINC01001026">
    <property type="protein sequence ID" value="SUZ67943.1"/>
    <property type="molecule type" value="Genomic_DNA"/>
</dbReference>
<sequence length="194" mass="21469">MLDLTMAVVAGWLAGLLSLVAFVPYILSTLRGHTKPNRATWSIWTVNSFVIAASYYSSGATNTIWVAVGYSIGSLVTAILSYRFGTGGWNWLDRNCLTGAAIALFCWWWFDSALIALIMSLSVDFAGALPTIRKAHLEPETEDRIAWSLFLSGNCVNLMAIERWMFSIVIYPAYMVLASGLIALLVLRPRLHND</sequence>
<keyword evidence="1" id="KW-1133">Transmembrane helix</keyword>